<dbReference type="InterPro" id="IPR011037">
    <property type="entry name" value="Pyrv_Knase-like_insert_dom_sf"/>
</dbReference>
<dbReference type="PANTHER" id="PTHR30212:SF2">
    <property type="entry name" value="PROTEIN YIIM"/>
    <property type="match status" value="1"/>
</dbReference>
<evidence type="ECO:0000313" key="3">
    <source>
        <dbReference type="Proteomes" id="UP001526143"/>
    </source>
</evidence>
<dbReference type="PROSITE" id="PS51340">
    <property type="entry name" value="MOSC"/>
    <property type="match status" value="1"/>
</dbReference>
<sequence length="74" mass="8384">MKVISVNVGFPREVLWKGKPVLTGIFKKPVTERVRVSYLNLEGDRQADLTVHGGEEKAVYAYPLEHYTKLSAPR</sequence>
<dbReference type="EMBL" id="JAOWRF010000244">
    <property type="protein sequence ID" value="MCV3215148.1"/>
    <property type="molecule type" value="Genomic_DNA"/>
</dbReference>
<name>A0ABT3B1A5_9CYAN</name>
<dbReference type="Gene3D" id="2.40.33.20">
    <property type="entry name" value="PK beta-barrel domain-like"/>
    <property type="match status" value="1"/>
</dbReference>
<keyword evidence="3" id="KW-1185">Reference proteome</keyword>
<feature type="domain" description="MOSC" evidence="1">
    <location>
        <begin position="28"/>
        <end position="74"/>
    </location>
</feature>
<dbReference type="RefSeq" id="WP_263746738.1">
    <property type="nucleotide sequence ID" value="NZ_JAOWRF010000244.1"/>
</dbReference>
<evidence type="ECO:0000313" key="2">
    <source>
        <dbReference type="EMBL" id="MCV3215148.1"/>
    </source>
</evidence>
<protein>
    <recommendedName>
        <fullName evidence="1">MOSC domain-containing protein</fullName>
    </recommendedName>
</protein>
<dbReference type="InterPro" id="IPR005302">
    <property type="entry name" value="MoCF_Sase_C"/>
</dbReference>
<gene>
    <name evidence="2" type="ORF">OGM63_16795</name>
</gene>
<accession>A0ABT3B1A5</accession>
<reference evidence="2 3" key="1">
    <citation type="submission" date="2022-10" db="EMBL/GenBank/DDBJ databases">
        <title>Identification of biosynthetic pathway for the production of the potent trypsin inhibitor radiosumin.</title>
        <authorList>
            <person name="Fewer D.P."/>
            <person name="Delbaje E."/>
            <person name="Ouyang X."/>
            <person name="Agostino P.D."/>
            <person name="Wahlsten M."/>
            <person name="Jokela J."/>
            <person name="Permi P."/>
            <person name="Haapaniemi E."/>
            <person name="Koistinen H."/>
        </authorList>
    </citation>
    <scope>NUCLEOTIDE SEQUENCE [LARGE SCALE GENOMIC DNA]</scope>
    <source>
        <strain evidence="2 3">NIES-515</strain>
    </source>
</reference>
<dbReference type="SUPFAM" id="SSF50800">
    <property type="entry name" value="PK beta-barrel domain-like"/>
    <property type="match status" value="1"/>
</dbReference>
<proteinExistence type="predicted"/>
<dbReference type="InterPro" id="IPR052353">
    <property type="entry name" value="Benzoxazolinone_Detox_Enz"/>
</dbReference>
<comment type="caution">
    <text evidence="2">The sequence shown here is derived from an EMBL/GenBank/DDBJ whole genome shotgun (WGS) entry which is preliminary data.</text>
</comment>
<evidence type="ECO:0000259" key="1">
    <source>
        <dbReference type="PROSITE" id="PS51340"/>
    </source>
</evidence>
<dbReference type="PANTHER" id="PTHR30212">
    <property type="entry name" value="PROTEIN YIIM"/>
    <property type="match status" value="1"/>
</dbReference>
<dbReference type="Proteomes" id="UP001526143">
    <property type="component" value="Unassembled WGS sequence"/>
</dbReference>
<organism evidence="2 3">
    <name type="scientific">Plectonema radiosum NIES-515</name>
    <dbReference type="NCBI Taxonomy" id="2986073"/>
    <lineage>
        <taxon>Bacteria</taxon>
        <taxon>Bacillati</taxon>
        <taxon>Cyanobacteriota</taxon>
        <taxon>Cyanophyceae</taxon>
        <taxon>Oscillatoriophycideae</taxon>
        <taxon>Oscillatoriales</taxon>
        <taxon>Microcoleaceae</taxon>
        <taxon>Plectonema</taxon>
    </lineage>
</organism>